<feature type="compositionally biased region" description="Basic residues" evidence="1">
    <location>
        <begin position="43"/>
        <end position="55"/>
    </location>
</feature>
<keyword evidence="3" id="KW-1185">Reference proteome</keyword>
<evidence type="ECO:0000256" key="1">
    <source>
        <dbReference type="SAM" id="MobiDB-lite"/>
    </source>
</evidence>
<dbReference type="EMBL" id="MRZV01000164">
    <property type="protein sequence ID" value="PIK56795.1"/>
    <property type="molecule type" value="Genomic_DNA"/>
</dbReference>
<evidence type="ECO:0000313" key="3">
    <source>
        <dbReference type="Proteomes" id="UP000230750"/>
    </source>
</evidence>
<feature type="compositionally biased region" description="Polar residues" evidence="1">
    <location>
        <begin position="79"/>
        <end position="89"/>
    </location>
</feature>
<feature type="compositionally biased region" description="Acidic residues" evidence="1">
    <location>
        <begin position="16"/>
        <end position="27"/>
    </location>
</feature>
<evidence type="ECO:0000313" key="2">
    <source>
        <dbReference type="EMBL" id="PIK56795.1"/>
    </source>
</evidence>
<protein>
    <submittedName>
        <fullName evidence="2">Uncharacterized protein</fullName>
    </submittedName>
</protein>
<name>A0A2G8L9B3_STIJA</name>
<reference evidence="2 3" key="1">
    <citation type="journal article" date="2017" name="PLoS Biol.">
        <title>The sea cucumber genome provides insights into morphological evolution and visceral regeneration.</title>
        <authorList>
            <person name="Zhang X."/>
            <person name="Sun L."/>
            <person name="Yuan J."/>
            <person name="Sun Y."/>
            <person name="Gao Y."/>
            <person name="Zhang L."/>
            <person name="Li S."/>
            <person name="Dai H."/>
            <person name="Hamel J.F."/>
            <person name="Liu C."/>
            <person name="Yu Y."/>
            <person name="Liu S."/>
            <person name="Lin W."/>
            <person name="Guo K."/>
            <person name="Jin S."/>
            <person name="Xu P."/>
            <person name="Storey K.B."/>
            <person name="Huan P."/>
            <person name="Zhang T."/>
            <person name="Zhou Y."/>
            <person name="Zhang J."/>
            <person name="Lin C."/>
            <person name="Li X."/>
            <person name="Xing L."/>
            <person name="Huo D."/>
            <person name="Sun M."/>
            <person name="Wang L."/>
            <person name="Mercier A."/>
            <person name="Li F."/>
            <person name="Yang H."/>
            <person name="Xiang J."/>
        </authorList>
    </citation>
    <scope>NUCLEOTIDE SEQUENCE [LARGE SCALE GENOMIC DNA]</scope>
    <source>
        <strain evidence="2">Shaxun</strain>
        <tissue evidence="2">Muscle</tissue>
    </source>
</reference>
<feature type="non-terminal residue" evidence="2">
    <location>
        <position position="125"/>
    </location>
</feature>
<feature type="compositionally biased region" description="Basic residues" evidence="1">
    <location>
        <begin position="91"/>
        <end position="118"/>
    </location>
</feature>
<proteinExistence type="predicted"/>
<gene>
    <name evidence="2" type="ORF">BSL78_06326</name>
</gene>
<organism evidence="2 3">
    <name type="scientific">Stichopus japonicus</name>
    <name type="common">Sea cucumber</name>
    <dbReference type="NCBI Taxonomy" id="307972"/>
    <lineage>
        <taxon>Eukaryota</taxon>
        <taxon>Metazoa</taxon>
        <taxon>Echinodermata</taxon>
        <taxon>Eleutherozoa</taxon>
        <taxon>Echinozoa</taxon>
        <taxon>Holothuroidea</taxon>
        <taxon>Aspidochirotacea</taxon>
        <taxon>Aspidochirotida</taxon>
        <taxon>Stichopodidae</taxon>
        <taxon>Apostichopus</taxon>
    </lineage>
</organism>
<feature type="region of interest" description="Disordered" evidence="1">
    <location>
        <begin position="69"/>
        <end position="125"/>
    </location>
</feature>
<comment type="caution">
    <text evidence="2">The sequence shown here is derived from an EMBL/GenBank/DDBJ whole genome shotgun (WGS) entry which is preliminary data.</text>
</comment>
<accession>A0A2G8L9B3</accession>
<dbReference type="AlphaFoldDB" id="A0A2G8L9B3"/>
<dbReference type="Proteomes" id="UP000230750">
    <property type="component" value="Unassembled WGS sequence"/>
</dbReference>
<sequence>MIRKLTVDPDLTATFDLDESSSDEDEKDAAFQQAEEDGELKQRKGKGRRMWGKKFKEKRKMEEEELNAKLTRRVRGRRGNSTGSNNSRGTAWRRRSSASYKRLRSNRGSWKRGVWRSRRLSDEKV</sequence>
<feature type="region of interest" description="Disordered" evidence="1">
    <location>
        <begin position="15"/>
        <end position="55"/>
    </location>
</feature>